<dbReference type="PROSITE" id="PS51883">
    <property type="entry name" value="OBG"/>
    <property type="match status" value="1"/>
</dbReference>
<sequence>MDFIDEVHVDVSAGDGGDGCLSFRRAKNLPKGGPDGGDGGSGGDVVFRTNAGLNTLARFRYEKYFGAEAGKRGLSNNKSGADGKDLVIEVPVGTIIYDESFKEKVADLSKDNQEFVVAKGGKGGSGNLRFKSSTNRSPRKITQGKEGGSLSLRLELRLLADVGLLGRPNSGKSSLVKAVSSANPKIADYEFTTLKPSLGVVDYSTDKSFVISDIPGLITGASKGIGLGFQFLKHLSRTRLVLLLIDVDGKESKEIEEESQDLLRELNEYDNNLAEKVKWLVLNKMDLISKEKQMKLKEYFDEQKDLEVCLISAKNRQGTENLMKEVGYKLEKIDE</sequence>
<dbReference type="Gene3D" id="3.40.50.300">
    <property type="entry name" value="P-loop containing nucleotide triphosphate hydrolases"/>
    <property type="match status" value="1"/>
</dbReference>
<evidence type="ECO:0000256" key="4">
    <source>
        <dbReference type="SAM" id="MobiDB-lite"/>
    </source>
</evidence>
<feature type="region of interest" description="Disordered" evidence="4">
    <location>
        <begin position="127"/>
        <end position="146"/>
    </location>
</feature>
<name>A0A381Q529_9ZZZZ</name>
<protein>
    <recommendedName>
        <fullName evidence="8">OBG-type G domain-containing protein</fullName>
    </recommendedName>
</protein>
<evidence type="ECO:0008006" key="8">
    <source>
        <dbReference type="Google" id="ProtNLM"/>
    </source>
</evidence>
<dbReference type="FunFam" id="2.70.210.12:FF:000001">
    <property type="entry name" value="GTPase Obg"/>
    <property type="match status" value="1"/>
</dbReference>
<dbReference type="InterPro" id="IPR045086">
    <property type="entry name" value="OBG_GTPase"/>
</dbReference>
<evidence type="ECO:0000256" key="3">
    <source>
        <dbReference type="ARBA" id="ARBA00023134"/>
    </source>
</evidence>
<dbReference type="SUPFAM" id="SSF52540">
    <property type="entry name" value="P-loop containing nucleoside triphosphate hydrolases"/>
    <property type="match status" value="1"/>
</dbReference>
<organism evidence="7">
    <name type="scientific">marine metagenome</name>
    <dbReference type="NCBI Taxonomy" id="408172"/>
    <lineage>
        <taxon>unclassified sequences</taxon>
        <taxon>metagenomes</taxon>
        <taxon>ecological metagenomes</taxon>
    </lineage>
</organism>
<evidence type="ECO:0000259" key="6">
    <source>
        <dbReference type="PROSITE" id="PS51883"/>
    </source>
</evidence>
<dbReference type="GO" id="GO:0003924">
    <property type="term" value="F:GTPase activity"/>
    <property type="evidence" value="ECO:0007669"/>
    <property type="project" value="InterPro"/>
</dbReference>
<dbReference type="PANTHER" id="PTHR11702">
    <property type="entry name" value="DEVELOPMENTALLY REGULATED GTP-BINDING PROTEIN-RELATED"/>
    <property type="match status" value="1"/>
</dbReference>
<dbReference type="Gene3D" id="2.70.210.12">
    <property type="entry name" value="GTP1/OBG domain"/>
    <property type="match status" value="1"/>
</dbReference>
<dbReference type="AlphaFoldDB" id="A0A381Q529"/>
<keyword evidence="3" id="KW-0342">GTP-binding</keyword>
<gene>
    <name evidence="7" type="ORF">METZ01_LOCUS26892</name>
</gene>
<dbReference type="PRINTS" id="PR00326">
    <property type="entry name" value="GTP1OBG"/>
</dbReference>
<evidence type="ECO:0000313" key="7">
    <source>
        <dbReference type="EMBL" id="SUZ74038.1"/>
    </source>
</evidence>
<accession>A0A381Q529</accession>
<evidence type="ECO:0000259" key="5">
    <source>
        <dbReference type="PROSITE" id="PS51710"/>
    </source>
</evidence>
<dbReference type="PROSITE" id="PS51710">
    <property type="entry name" value="G_OBG"/>
    <property type="match status" value="1"/>
</dbReference>
<dbReference type="GO" id="GO:0000287">
    <property type="term" value="F:magnesium ion binding"/>
    <property type="evidence" value="ECO:0007669"/>
    <property type="project" value="InterPro"/>
</dbReference>
<dbReference type="NCBIfam" id="NF008956">
    <property type="entry name" value="PRK12299.1"/>
    <property type="match status" value="1"/>
</dbReference>
<keyword evidence="2" id="KW-0547">Nucleotide-binding</keyword>
<evidence type="ECO:0000256" key="1">
    <source>
        <dbReference type="ARBA" id="ARBA00007699"/>
    </source>
</evidence>
<dbReference type="InterPro" id="IPR006169">
    <property type="entry name" value="GTP1_OBG_dom"/>
</dbReference>
<proteinExistence type="inferred from homology"/>
<dbReference type="NCBIfam" id="NF008955">
    <property type="entry name" value="PRK12297.1"/>
    <property type="match status" value="1"/>
</dbReference>
<dbReference type="NCBIfam" id="TIGR02729">
    <property type="entry name" value="Obg_CgtA"/>
    <property type="match status" value="1"/>
</dbReference>
<dbReference type="Pfam" id="PF01926">
    <property type="entry name" value="MMR_HSR1"/>
    <property type="match status" value="1"/>
</dbReference>
<dbReference type="InterPro" id="IPR027417">
    <property type="entry name" value="P-loop_NTPase"/>
</dbReference>
<dbReference type="SUPFAM" id="SSF82051">
    <property type="entry name" value="Obg GTP-binding protein N-terminal domain"/>
    <property type="match status" value="1"/>
</dbReference>
<feature type="domain" description="Obg" evidence="6">
    <location>
        <begin position="1"/>
        <end position="159"/>
    </location>
</feature>
<dbReference type="PIRSF" id="PIRSF002401">
    <property type="entry name" value="GTP_bd_Obg/CgtA"/>
    <property type="match status" value="1"/>
</dbReference>
<feature type="domain" description="OBG-type G" evidence="5">
    <location>
        <begin position="160"/>
        <end position="331"/>
    </location>
</feature>
<reference evidence="7" key="1">
    <citation type="submission" date="2018-05" db="EMBL/GenBank/DDBJ databases">
        <authorList>
            <person name="Lanie J.A."/>
            <person name="Ng W.-L."/>
            <person name="Kazmierczak K.M."/>
            <person name="Andrzejewski T.M."/>
            <person name="Davidsen T.M."/>
            <person name="Wayne K.J."/>
            <person name="Tettelin H."/>
            <person name="Glass J.I."/>
            <person name="Rusch D."/>
            <person name="Podicherti R."/>
            <person name="Tsui H.-C.T."/>
            <person name="Winkler M.E."/>
        </authorList>
    </citation>
    <scope>NUCLEOTIDE SEQUENCE</scope>
</reference>
<evidence type="ECO:0000256" key="2">
    <source>
        <dbReference type="ARBA" id="ARBA00022741"/>
    </source>
</evidence>
<dbReference type="InterPro" id="IPR006073">
    <property type="entry name" value="GTP-bd"/>
</dbReference>
<dbReference type="EMBL" id="UINC01001198">
    <property type="protein sequence ID" value="SUZ74038.1"/>
    <property type="molecule type" value="Genomic_DNA"/>
</dbReference>
<dbReference type="HAMAP" id="MF_01454">
    <property type="entry name" value="GTPase_Obg"/>
    <property type="match status" value="1"/>
</dbReference>
<dbReference type="InterPro" id="IPR031167">
    <property type="entry name" value="G_OBG"/>
</dbReference>
<dbReference type="InterPro" id="IPR036726">
    <property type="entry name" value="GTP1_OBG_dom_sf"/>
</dbReference>
<dbReference type="InterPro" id="IPR014100">
    <property type="entry name" value="GTP-bd_Obg/CgtA"/>
</dbReference>
<comment type="similarity">
    <text evidence="1">Belongs to the TRAFAC class OBG-HflX-like GTPase superfamily. OBG GTPase family.</text>
</comment>
<dbReference type="GO" id="GO:0005525">
    <property type="term" value="F:GTP binding"/>
    <property type="evidence" value="ECO:0007669"/>
    <property type="project" value="UniProtKB-KW"/>
</dbReference>
<dbReference type="Pfam" id="PF01018">
    <property type="entry name" value="GTP1_OBG"/>
    <property type="match status" value="1"/>
</dbReference>
<dbReference type="CDD" id="cd01898">
    <property type="entry name" value="Obg"/>
    <property type="match status" value="1"/>
</dbReference>
<dbReference type="PANTHER" id="PTHR11702:SF31">
    <property type="entry name" value="MITOCHONDRIAL RIBOSOME-ASSOCIATED GTPASE 2"/>
    <property type="match status" value="1"/>
</dbReference>